<keyword evidence="5 6" id="KW-0472">Membrane</keyword>
<dbReference type="EMBL" id="BMNJ01000002">
    <property type="protein sequence ID" value="GGO96154.1"/>
    <property type="molecule type" value="Genomic_DNA"/>
</dbReference>
<reference evidence="7" key="2">
    <citation type="submission" date="2020-09" db="EMBL/GenBank/DDBJ databases">
        <authorList>
            <person name="Sun Q."/>
            <person name="Zhou Y."/>
        </authorList>
    </citation>
    <scope>NUCLEOTIDE SEQUENCE</scope>
    <source>
        <strain evidence="7">CGMCC 4.7372</strain>
    </source>
</reference>
<feature type="transmembrane region" description="Helical" evidence="6">
    <location>
        <begin position="169"/>
        <end position="187"/>
    </location>
</feature>
<proteinExistence type="predicted"/>
<keyword evidence="2" id="KW-1003">Cell membrane</keyword>
<comment type="subcellular location">
    <subcellularLocation>
        <location evidence="1">Cell membrane</location>
        <topology evidence="1">Multi-pass membrane protein</topology>
    </subcellularLocation>
</comment>
<dbReference type="Proteomes" id="UP000614239">
    <property type="component" value="Unassembled WGS sequence"/>
</dbReference>
<feature type="transmembrane region" description="Helical" evidence="6">
    <location>
        <begin position="43"/>
        <end position="61"/>
    </location>
</feature>
<feature type="transmembrane region" description="Helical" evidence="6">
    <location>
        <begin position="12"/>
        <end position="37"/>
    </location>
</feature>
<evidence type="ECO:0000256" key="5">
    <source>
        <dbReference type="ARBA" id="ARBA00023136"/>
    </source>
</evidence>
<sequence length="426" mass="45753">MAQPEALSLRTNMLWSSVGSITRLVCNYLVGVAVVRLSHGFDTAGGLALVMAIANLINPFADYRLRTIQVTDTKGERSAGEYVGLRVLTTALAFLIGIIYSLATASFDALPLIAMYLVYSLATNFIEVLHAIDQRHRRMDYIGKSYILQGVTTLAGFCVVLWLANSLMAAVVAMAVATILVGVVYDVPRSAQFERLRPVIDLRPAMSLLVTLFPLVIAQVCSSSVLTLPRQYLESSVGSEALGIYNSVASPVVIVQMGAVYVYSPLMGEFADRFHSDKRSALALLWRTIGGILVVIAVAAALLLLLGDPVLRLIFGDKIIGHTDLLLPAIVCTVMTAFAWFMNDLLIAVRDLKAGFLGNALAALTSLVSMKVLVDAFGMNGVSWVGVLSYSLAVALLSLFLVRDYRRLGSERGGPPAQSSASSAKS</sequence>
<protein>
    <recommendedName>
        <fullName evidence="9">Polysaccharide biosynthesis protein</fullName>
    </recommendedName>
</protein>
<feature type="transmembrane region" description="Helical" evidence="6">
    <location>
        <begin position="109"/>
        <end position="129"/>
    </location>
</feature>
<dbReference type="OrthoDB" id="3246647at2"/>
<feature type="transmembrane region" description="Helical" evidence="6">
    <location>
        <begin position="325"/>
        <end position="342"/>
    </location>
</feature>
<evidence type="ECO:0000256" key="2">
    <source>
        <dbReference type="ARBA" id="ARBA00022475"/>
    </source>
</evidence>
<gene>
    <name evidence="7" type="ORF">GCM10011612_05680</name>
</gene>
<keyword evidence="3 6" id="KW-0812">Transmembrane</keyword>
<feature type="transmembrane region" description="Helical" evidence="6">
    <location>
        <begin position="241"/>
        <end position="263"/>
    </location>
</feature>
<comment type="caution">
    <text evidence="7">The sequence shown here is derived from an EMBL/GenBank/DDBJ whole genome shotgun (WGS) entry which is preliminary data.</text>
</comment>
<evidence type="ECO:0008006" key="9">
    <source>
        <dbReference type="Google" id="ProtNLM"/>
    </source>
</evidence>
<dbReference type="PANTHER" id="PTHR30250:SF11">
    <property type="entry name" value="O-ANTIGEN TRANSPORTER-RELATED"/>
    <property type="match status" value="1"/>
</dbReference>
<evidence type="ECO:0000256" key="4">
    <source>
        <dbReference type="ARBA" id="ARBA00022989"/>
    </source>
</evidence>
<evidence type="ECO:0000313" key="7">
    <source>
        <dbReference type="EMBL" id="GGO96154.1"/>
    </source>
</evidence>
<dbReference type="InterPro" id="IPR050833">
    <property type="entry name" value="Poly_Biosynth_Transport"/>
</dbReference>
<dbReference type="PANTHER" id="PTHR30250">
    <property type="entry name" value="PST FAMILY PREDICTED COLANIC ACID TRANSPORTER"/>
    <property type="match status" value="1"/>
</dbReference>
<accession>A0A8H9LED6</accession>
<feature type="transmembrane region" description="Helical" evidence="6">
    <location>
        <begin position="208"/>
        <end position="229"/>
    </location>
</feature>
<evidence type="ECO:0000256" key="1">
    <source>
        <dbReference type="ARBA" id="ARBA00004651"/>
    </source>
</evidence>
<keyword evidence="8" id="KW-1185">Reference proteome</keyword>
<reference evidence="7" key="1">
    <citation type="journal article" date="2014" name="Int. J. Syst. Evol. Microbiol.">
        <title>Complete genome sequence of Corynebacterium casei LMG S-19264T (=DSM 44701T), isolated from a smear-ripened cheese.</title>
        <authorList>
            <consortium name="US DOE Joint Genome Institute (JGI-PGF)"/>
            <person name="Walter F."/>
            <person name="Albersmeier A."/>
            <person name="Kalinowski J."/>
            <person name="Ruckert C."/>
        </authorList>
    </citation>
    <scope>NUCLEOTIDE SEQUENCE</scope>
    <source>
        <strain evidence="7">CGMCC 4.7372</strain>
    </source>
</reference>
<evidence type="ECO:0000256" key="3">
    <source>
        <dbReference type="ARBA" id="ARBA00022692"/>
    </source>
</evidence>
<feature type="transmembrane region" description="Helical" evidence="6">
    <location>
        <begin position="284"/>
        <end position="305"/>
    </location>
</feature>
<feature type="transmembrane region" description="Helical" evidence="6">
    <location>
        <begin position="141"/>
        <end position="163"/>
    </location>
</feature>
<evidence type="ECO:0000256" key="6">
    <source>
        <dbReference type="SAM" id="Phobius"/>
    </source>
</evidence>
<feature type="transmembrane region" description="Helical" evidence="6">
    <location>
        <begin position="82"/>
        <end position="103"/>
    </location>
</feature>
<keyword evidence="4 6" id="KW-1133">Transmembrane helix</keyword>
<feature type="transmembrane region" description="Helical" evidence="6">
    <location>
        <begin position="354"/>
        <end position="370"/>
    </location>
</feature>
<dbReference type="GO" id="GO:0005886">
    <property type="term" value="C:plasma membrane"/>
    <property type="evidence" value="ECO:0007669"/>
    <property type="project" value="UniProtKB-SubCell"/>
</dbReference>
<dbReference type="Pfam" id="PF01943">
    <property type="entry name" value="Polysacc_synt"/>
    <property type="match status" value="1"/>
</dbReference>
<name>A0A8H9LED6_9ACTO</name>
<dbReference type="InterPro" id="IPR002797">
    <property type="entry name" value="Polysacc_synth"/>
</dbReference>
<feature type="transmembrane region" description="Helical" evidence="6">
    <location>
        <begin position="382"/>
        <end position="402"/>
    </location>
</feature>
<organism evidence="7 8">
    <name type="scientific">Actinomyces gaoshouyii</name>
    <dbReference type="NCBI Taxonomy" id="1960083"/>
    <lineage>
        <taxon>Bacteria</taxon>
        <taxon>Bacillati</taxon>
        <taxon>Actinomycetota</taxon>
        <taxon>Actinomycetes</taxon>
        <taxon>Actinomycetales</taxon>
        <taxon>Actinomycetaceae</taxon>
        <taxon>Actinomyces</taxon>
    </lineage>
</organism>
<evidence type="ECO:0000313" key="8">
    <source>
        <dbReference type="Proteomes" id="UP000614239"/>
    </source>
</evidence>
<dbReference type="RefSeq" id="WP_080462013.1">
    <property type="nucleotide sequence ID" value="NZ_BMNJ01000002.1"/>
</dbReference>
<dbReference type="AlphaFoldDB" id="A0A8H9LED6"/>